<evidence type="ECO:0000313" key="6">
    <source>
        <dbReference type="EMBL" id="KUK45246.1"/>
    </source>
</evidence>
<dbReference type="GO" id="GO:0022625">
    <property type="term" value="C:cytosolic large ribosomal subunit"/>
    <property type="evidence" value="ECO:0007669"/>
    <property type="project" value="TreeGrafter"/>
</dbReference>
<accession>A0A117MD68</accession>
<dbReference type="NCBIfam" id="NF002258">
    <property type="entry name" value="PRK01192.1-1"/>
    <property type="match status" value="1"/>
</dbReference>
<dbReference type="HAMAP" id="MF_00410">
    <property type="entry name" value="Ribosomal_eL31"/>
    <property type="match status" value="1"/>
</dbReference>
<dbReference type="GO" id="GO:0003735">
    <property type="term" value="F:structural constituent of ribosome"/>
    <property type="evidence" value="ECO:0007669"/>
    <property type="project" value="InterPro"/>
</dbReference>
<evidence type="ECO:0000256" key="2">
    <source>
        <dbReference type="ARBA" id="ARBA00022980"/>
    </source>
</evidence>
<dbReference type="PATRIC" id="fig|301375.6.peg.1044"/>
<evidence type="ECO:0000256" key="3">
    <source>
        <dbReference type="ARBA" id="ARBA00023274"/>
    </source>
</evidence>
<evidence type="ECO:0000256" key="5">
    <source>
        <dbReference type="HAMAP-Rule" id="MF_00410"/>
    </source>
</evidence>
<dbReference type="InterPro" id="IPR000054">
    <property type="entry name" value="Ribosomal_eL31"/>
</dbReference>
<dbReference type="InterPro" id="IPR020052">
    <property type="entry name" value="Ribosomal_eL31_CS"/>
</dbReference>
<evidence type="ECO:0000256" key="1">
    <source>
        <dbReference type="ARBA" id="ARBA00010808"/>
    </source>
</evidence>
<dbReference type="Proteomes" id="UP000053961">
    <property type="component" value="Unassembled WGS sequence"/>
</dbReference>
<name>A0A117MD68_9EURY</name>
<comment type="caution">
    <text evidence="7">The sequence shown here is derived from an EMBL/GenBank/DDBJ whole genome shotgun (WGS) entry which is preliminary data.</text>
</comment>
<proteinExistence type="inferred from homology"/>
<gene>
    <name evidence="5" type="primary">rpl31e</name>
    <name evidence="6" type="ORF">XD72_0381</name>
    <name evidence="7" type="ORF">XE07_0045</name>
</gene>
<keyword evidence="3 5" id="KW-0687">Ribonucleoprotein</keyword>
<dbReference type="SMART" id="SM01380">
    <property type="entry name" value="Ribosomal_L31e"/>
    <property type="match status" value="1"/>
</dbReference>
<reference evidence="7" key="1">
    <citation type="journal article" date="2015" name="MBio">
        <title>Genome-resolved metagenomic analysis reveals roles for candidate phyla and other microbial community members in biogeochemical transformations in oil reservoirs.</title>
        <authorList>
            <person name="Hu P."/>
            <person name="Tom L."/>
            <person name="Singh A."/>
            <person name="Thomas B.C."/>
            <person name="Baker B.J."/>
            <person name="Piceno Y.M."/>
            <person name="Andersen G.L."/>
            <person name="Banfield J.F."/>
        </authorList>
    </citation>
    <scope>NUCLEOTIDE SEQUENCE [LARGE SCALE GENOMIC DNA]</scope>
    <source>
        <strain evidence="7">56_747</strain>
    </source>
</reference>
<dbReference type="PROSITE" id="PS01144">
    <property type="entry name" value="RIBOSOMAL_L31E"/>
    <property type="match status" value="1"/>
</dbReference>
<dbReference type="GO" id="GO:0002181">
    <property type="term" value="P:cytoplasmic translation"/>
    <property type="evidence" value="ECO:0007669"/>
    <property type="project" value="TreeGrafter"/>
</dbReference>
<dbReference type="Gene3D" id="3.10.440.10">
    <property type="match status" value="1"/>
</dbReference>
<evidence type="ECO:0000313" key="9">
    <source>
        <dbReference type="Proteomes" id="UP000057043"/>
    </source>
</evidence>
<dbReference type="InterPro" id="IPR023621">
    <property type="entry name" value="Ribosomal_eL31_dom_sf"/>
</dbReference>
<evidence type="ECO:0000313" key="8">
    <source>
        <dbReference type="Proteomes" id="UP000053961"/>
    </source>
</evidence>
<evidence type="ECO:0000256" key="4">
    <source>
        <dbReference type="ARBA" id="ARBA00035230"/>
    </source>
</evidence>
<dbReference type="EMBL" id="LGHB01000001">
    <property type="protein sequence ID" value="KUK97631.1"/>
    <property type="molecule type" value="Genomic_DNA"/>
</dbReference>
<dbReference type="EMBL" id="LGFT01000006">
    <property type="protein sequence ID" value="KUK45246.1"/>
    <property type="molecule type" value="Genomic_DNA"/>
</dbReference>
<dbReference type="Proteomes" id="UP000057043">
    <property type="component" value="Unassembled WGS sequence"/>
</dbReference>
<organism evidence="7 8">
    <name type="scientific">Methanothrix harundinacea</name>
    <dbReference type="NCBI Taxonomy" id="301375"/>
    <lineage>
        <taxon>Archaea</taxon>
        <taxon>Methanobacteriati</taxon>
        <taxon>Methanobacteriota</taxon>
        <taxon>Stenosarchaea group</taxon>
        <taxon>Methanomicrobia</taxon>
        <taxon>Methanotrichales</taxon>
        <taxon>Methanotrichaceae</taxon>
        <taxon>Methanothrix</taxon>
    </lineage>
</organism>
<keyword evidence="2 5" id="KW-0689">Ribosomal protein</keyword>
<evidence type="ECO:0000313" key="7">
    <source>
        <dbReference type="EMBL" id="KUK97631.1"/>
    </source>
</evidence>
<protein>
    <recommendedName>
        <fullName evidence="4 5">Large ribosomal subunit protein eL31</fullName>
    </recommendedName>
</protein>
<dbReference type="CDD" id="cd00463">
    <property type="entry name" value="Ribosomal_L31e"/>
    <property type="match status" value="1"/>
</dbReference>
<dbReference type="PANTHER" id="PTHR10956:SF0">
    <property type="entry name" value="60S RIBOSOMAL PROTEIN L31"/>
    <property type="match status" value="1"/>
</dbReference>
<sequence>MAETERVYTIPLRGVKKAPRWKRSKRAVDEVRSYLARHMKTSAEEVKISSDLNEAIWARGSEKPPARVRVKAAKFDDGGVEAEFAGERVR</sequence>
<dbReference type="PANTHER" id="PTHR10956">
    <property type="entry name" value="60S RIBOSOMAL PROTEIN L31"/>
    <property type="match status" value="1"/>
</dbReference>
<dbReference type="AlphaFoldDB" id="A0A117MD68"/>
<comment type="similarity">
    <text evidence="1 5">Belongs to the eukaryotic ribosomal protein eL31 family.</text>
</comment>
<dbReference type="Pfam" id="PF01198">
    <property type="entry name" value="Ribosomal_L31e"/>
    <property type="match status" value="1"/>
</dbReference>
<reference evidence="8 9" key="2">
    <citation type="journal article" date="2015" name="MBio">
        <title>Genome-Resolved Metagenomic Analysis Reveals Roles for Candidate Phyla and Other Microbial Community Members in Biogeochemical Transformations in Oil Reservoirs.</title>
        <authorList>
            <person name="Hu P."/>
            <person name="Tom L."/>
            <person name="Singh A."/>
            <person name="Thomas B.C."/>
            <person name="Baker B.J."/>
            <person name="Piceno Y.M."/>
            <person name="Andersen G.L."/>
            <person name="Banfield J.F."/>
        </authorList>
    </citation>
    <scope>NUCLEOTIDE SEQUENCE [LARGE SCALE GENOMIC DNA]</scope>
    <source>
        <strain evidence="6">57_489</strain>
    </source>
</reference>
<dbReference type="SUPFAM" id="SSF54575">
    <property type="entry name" value="Ribosomal protein L31e"/>
    <property type="match status" value="1"/>
</dbReference>